<dbReference type="NCBIfam" id="NF003027">
    <property type="entry name" value="PRK03906.1"/>
    <property type="match status" value="1"/>
</dbReference>
<dbReference type="Gene3D" id="3.20.20.150">
    <property type="entry name" value="Divalent-metal-dependent TIM barrel enzymes"/>
    <property type="match status" value="1"/>
</dbReference>
<dbReference type="Proteomes" id="UP001262582">
    <property type="component" value="Unassembled WGS sequence"/>
</dbReference>
<protein>
    <recommendedName>
        <fullName evidence="5 9">Mannonate dehydratase</fullName>
        <ecNumber evidence="5 9">4.2.1.8</ecNumber>
    </recommendedName>
    <alternativeName>
        <fullName evidence="9">D-mannonate hydro-lyase</fullName>
    </alternativeName>
</protein>
<dbReference type="NCBIfam" id="TIGR00695">
    <property type="entry name" value="uxuA"/>
    <property type="match status" value="1"/>
</dbReference>
<dbReference type="EC" id="4.2.1.8" evidence="5 9"/>
<keyword evidence="7 9" id="KW-0464">Manganese</keyword>
<evidence type="ECO:0000313" key="11">
    <source>
        <dbReference type="Proteomes" id="UP001262582"/>
    </source>
</evidence>
<accession>A0ABU3DBH2</accession>
<comment type="function">
    <text evidence="2 9">Catalyzes the dehydration of D-mannonate.</text>
</comment>
<evidence type="ECO:0000256" key="1">
    <source>
        <dbReference type="ARBA" id="ARBA00001794"/>
    </source>
</evidence>
<dbReference type="Pfam" id="PF03786">
    <property type="entry name" value="UxuA"/>
    <property type="match status" value="1"/>
</dbReference>
<evidence type="ECO:0000256" key="2">
    <source>
        <dbReference type="ARBA" id="ARBA00002713"/>
    </source>
</evidence>
<proteinExistence type="inferred from homology"/>
<evidence type="ECO:0000256" key="8">
    <source>
        <dbReference type="ARBA" id="ARBA00023239"/>
    </source>
</evidence>
<name>A0ABU3DBH2_9FLAO</name>
<organism evidence="10 11">
    <name type="scientific">Autumnicola musiva</name>
    <dbReference type="NCBI Taxonomy" id="3075589"/>
    <lineage>
        <taxon>Bacteria</taxon>
        <taxon>Pseudomonadati</taxon>
        <taxon>Bacteroidota</taxon>
        <taxon>Flavobacteriia</taxon>
        <taxon>Flavobacteriales</taxon>
        <taxon>Flavobacteriaceae</taxon>
        <taxon>Autumnicola</taxon>
    </lineage>
</organism>
<comment type="pathway">
    <text evidence="3 9">Carbohydrate metabolism; pentose and glucuronate interconversion.</text>
</comment>
<gene>
    <name evidence="9 10" type="primary">uxuA</name>
    <name evidence="10" type="ORF">RM539_17175</name>
</gene>
<dbReference type="EMBL" id="JAVRHK010000019">
    <property type="protein sequence ID" value="MDT0678318.1"/>
    <property type="molecule type" value="Genomic_DNA"/>
</dbReference>
<dbReference type="InterPro" id="IPR036237">
    <property type="entry name" value="Xyl_isomerase-like_sf"/>
</dbReference>
<dbReference type="HAMAP" id="MF_00106">
    <property type="entry name" value="UxuA"/>
    <property type="match status" value="1"/>
</dbReference>
<evidence type="ECO:0000313" key="10">
    <source>
        <dbReference type="EMBL" id="MDT0678318.1"/>
    </source>
</evidence>
<dbReference type="PANTHER" id="PTHR30387">
    <property type="entry name" value="MANNONATE DEHYDRATASE"/>
    <property type="match status" value="1"/>
</dbReference>
<sequence length="395" mass="45353">MKLGLEQTWRWYGPKDNVSLADVKQAGATGVVTALHHIPNGEVWTKEEILNRKEQIAEAGLVWSVVESVPIHEDIKTQSGDYKKYIQNYCETIKNLGECNINTICYNFMPVLDWTRTDLDYEMKDGSTGLRFEKAAFTAFELFLLERPGAEKRYSEEEIKKAKTYLALISEESKEKLINNIIAGLPGAEENYSLNDFNNILDRYNTIDEKKLKDHLNYFLQKIIPIADKVNVNMCIHPDDPPYSLLGLPRVVSTAKDIQDIFEAVPNRRNGLTFCTGSFGVREDNDLPEMVKQFADRIHFIHLRSTLRDEWGNFHEADHLDGDVDMYQVIKALLEEQKRRIAEGRKDSKMPMRPDHGHKMLDDLQKTTNPGYSAIGRLRGLAELRGLEYGLIRML</sequence>
<dbReference type="SUPFAM" id="SSF51658">
    <property type="entry name" value="Xylose isomerase-like"/>
    <property type="match status" value="1"/>
</dbReference>
<dbReference type="InterPro" id="IPR004628">
    <property type="entry name" value="Man_deHydtase"/>
</dbReference>
<dbReference type="GO" id="GO:0008927">
    <property type="term" value="F:mannonate dehydratase activity"/>
    <property type="evidence" value="ECO:0007669"/>
    <property type="project" value="UniProtKB-EC"/>
</dbReference>
<keyword evidence="8 9" id="KW-0456">Lyase</keyword>
<comment type="similarity">
    <text evidence="4 9">Belongs to the mannonate dehydratase family.</text>
</comment>
<evidence type="ECO:0000256" key="5">
    <source>
        <dbReference type="ARBA" id="ARBA00012927"/>
    </source>
</evidence>
<dbReference type="PANTHER" id="PTHR30387:SF2">
    <property type="entry name" value="MANNONATE DEHYDRATASE"/>
    <property type="match status" value="1"/>
</dbReference>
<evidence type="ECO:0000256" key="7">
    <source>
        <dbReference type="ARBA" id="ARBA00023211"/>
    </source>
</evidence>
<evidence type="ECO:0000256" key="6">
    <source>
        <dbReference type="ARBA" id="ARBA00023004"/>
    </source>
</evidence>
<evidence type="ECO:0000256" key="9">
    <source>
        <dbReference type="HAMAP-Rule" id="MF_00106"/>
    </source>
</evidence>
<reference evidence="10 11" key="1">
    <citation type="submission" date="2023-09" db="EMBL/GenBank/DDBJ databases">
        <authorList>
            <person name="Rey-Velasco X."/>
        </authorList>
    </citation>
    <scope>NUCLEOTIDE SEQUENCE [LARGE SCALE GENOMIC DNA]</scope>
    <source>
        <strain evidence="10 11">F117</strain>
    </source>
</reference>
<evidence type="ECO:0000256" key="3">
    <source>
        <dbReference type="ARBA" id="ARBA00004892"/>
    </source>
</evidence>
<keyword evidence="6 9" id="KW-0408">Iron</keyword>
<dbReference type="RefSeq" id="WP_311504653.1">
    <property type="nucleotide sequence ID" value="NZ_JAVRHK010000019.1"/>
</dbReference>
<comment type="cofactor">
    <cofactor evidence="9">
        <name>Fe(2+)</name>
        <dbReference type="ChEBI" id="CHEBI:29033"/>
    </cofactor>
    <cofactor evidence="9">
        <name>Mn(2+)</name>
        <dbReference type="ChEBI" id="CHEBI:29035"/>
    </cofactor>
</comment>
<dbReference type="PIRSF" id="PIRSF016049">
    <property type="entry name" value="Man_dehyd"/>
    <property type="match status" value="1"/>
</dbReference>
<evidence type="ECO:0000256" key="4">
    <source>
        <dbReference type="ARBA" id="ARBA00007389"/>
    </source>
</evidence>
<keyword evidence="11" id="KW-1185">Reference proteome</keyword>
<comment type="caution">
    <text evidence="10">The sequence shown here is derived from an EMBL/GenBank/DDBJ whole genome shotgun (WGS) entry which is preliminary data.</text>
</comment>
<comment type="catalytic activity">
    <reaction evidence="1 9">
        <text>D-mannonate = 2-dehydro-3-deoxy-D-gluconate + H2O</text>
        <dbReference type="Rhea" id="RHEA:20097"/>
        <dbReference type="ChEBI" id="CHEBI:15377"/>
        <dbReference type="ChEBI" id="CHEBI:17767"/>
        <dbReference type="ChEBI" id="CHEBI:57990"/>
        <dbReference type="EC" id="4.2.1.8"/>
    </reaction>
</comment>